<evidence type="ECO:0000259" key="5">
    <source>
        <dbReference type="PROSITE" id="PS51050"/>
    </source>
</evidence>
<evidence type="ECO:0000256" key="1">
    <source>
        <dbReference type="ARBA" id="ARBA00022723"/>
    </source>
</evidence>
<organism evidence="6 7">
    <name type="scientific">Fistulifera solaris</name>
    <name type="common">Oleaginous diatom</name>
    <dbReference type="NCBI Taxonomy" id="1519565"/>
    <lineage>
        <taxon>Eukaryota</taxon>
        <taxon>Sar</taxon>
        <taxon>Stramenopiles</taxon>
        <taxon>Ochrophyta</taxon>
        <taxon>Bacillariophyta</taxon>
        <taxon>Bacillariophyceae</taxon>
        <taxon>Bacillariophycidae</taxon>
        <taxon>Naviculales</taxon>
        <taxon>Naviculaceae</taxon>
        <taxon>Fistulifera</taxon>
    </lineage>
</organism>
<feature type="compositionally biased region" description="Basic and acidic residues" evidence="4">
    <location>
        <begin position="210"/>
        <end position="229"/>
    </location>
</feature>
<dbReference type="InterPro" id="IPR046341">
    <property type="entry name" value="SET_dom_sf"/>
</dbReference>
<feature type="compositionally biased region" description="Basic and acidic residues" evidence="4">
    <location>
        <begin position="683"/>
        <end position="700"/>
    </location>
</feature>
<accession>A0A1Z5JSL3</accession>
<feature type="region of interest" description="Disordered" evidence="4">
    <location>
        <begin position="1"/>
        <end position="31"/>
    </location>
</feature>
<evidence type="ECO:0000256" key="4">
    <source>
        <dbReference type="SAM" id="MobiDB-lite"/>
    </source>
</evidence>
<feature type="compositionally biased region" description="Basic and acidic residues" evidence="4">
    <location>
        <begin position="186"/>
        <end position="198"/>
    </location>
</feature>
<feature type="region of interest" description="Disordered" evidence="4">
    <location>
        <begin position="2665"/>
        <end position="2685"/>
    </location>
</feature>
<dbReference type="Gene3D" id="2.170.270.10">
    <property type="entry name" value="SET domain"/>
    <property type="match status" value="1"/>
</dbReference>
<feature type="compositionally biased region" description="Basic and acidic residues" evidence="4">
    <location>
        <begin position="136"/>
        <end position="179"/>
    </location>
</feature>
<feature type="compositionally biased region" description="Polar residues" evidence="4">
    <location>
        <begin position="2665"/>
        <end position="2678"/>
    </location>
</feature>
<feature type="domain" description="CW-type" evidence="5">
    <location>
        <begin position="1800"/>
        <end position="1855"/>
    </location>
</feature>
<evidence type="ECO:0000256" key="2">
    <source>
        <dbReference type="ARBA" id="ARBA00022771"/>
    </source>
</evidence>
<feature type="region of interest" description="Disordered" evidence="4">
    <location>
        <begin position="1199"/>
        <end position="1229"/>
    </location>
</feature>
<evidence type="ECO:0000256" key="3">
    <source>
        <dbReference type="ARBA" id="ARBA00022833"/>
    </source>
</evidence>
<feature type="compositionally biased region" description="Polar residues" evidence="4">
    <location>
        <begin position="19"/>
        <end position="31"/>
    </location>
</feature>
<dbReference type="Gene3D" id="3.30.40.100">
    <property type="match status" value="1"/>
</dbReference>
<keyword evidence="1" id="KW-0479">Metal-binding</keyword>
<feature type="region of interest" description="Disordered" evidence="4">
    <location>
        <begin position="1424"/>
        <end position="1476"/>
    </location>
</feature>
<dbReference type="EMBL" id="BDSP01000111">
    <property type="protein sequence ID" value="GAX16939.1"/>
    <property type="molecule type" value="Genomic_DNA"/>
</dbReference>
<feature type="region of interest" description="Disordered" evidence="4">
    <location>
        <begin position="337"/>
        <end position="374"/>
    </location>
</feature>
<dbReference type="Gene3D" id="2.30.30.140">
    <property type="match status" value="1"/>
</dbReference>
<dbReference type="Proteomes" id="UP000198406">
    <property type="component" value="Unassembled WGS sequence"/>
</dbReference>
<proteinExistence type="predicted"/>
<keyword evidence="3" id="KW-0862">Zinc</keyword>
<dbReference type="InterPro" id="IPR001214">
    <property type="entry name" value="SET_dom"/>
</dbReference>
<dbReference type="InterPro" id="IPR011124">
    <property type="entry name" value="Znf_CW"/>
</dbReference>
<reference evidence="6 7" key="1">
    <citation type="journal article" date="2015" name="Plant Cell">
        <title>Oil accumulation by the oleaginous diatom Fistulifera solaris as revealed by the genome and transcriptome.</title>
        <authorList>
            <person name="Tanaka T."/>
            <person name="Maeda Y."/>
            <person name="Veluchamy A."/>
            <person name="Tanaka M."/>
            <person name="Abida H."/>
            <person name="Marechal E."/>
            <person name="Bowler C."/>
            <person name="Muto M."/>
            <person name="Sunaga Y."/>
            <person name="Tanaka M."/>
            <person name="Yoshino T."/>
            <person name="Taniguchi T."/>
            <person name="Fukuda Y."/>
            <person name="Nemoto M."/>
            <person name="Matsumoto M."/>
            <person name="Wong P.S."/>
            <person name="Aburatani S."/>
            <person name="Fujibuchi W."/>
        </authorList>
    </citation>
    <scope>NUCLEOTIDE SEQUENCE [LARGE SCALE GENOMIC DNA]</scope>
    <source>
        <strain evidence="6 7">JPCC DA0580</strain>
    </source>
</reference>
<dbReference type="InParanoid" id="A0A1Z5JSL3"/>
<evidence type="ECO:0000313" key="6">
    <source>
        <dbReference type="EMBL" id="GAX16939.1"/>
    </source>
</evidence>
<dbReference type="PROSITE" id="PS51050">
    <property type="entry name" value="ZF_CW"/>
    <property type="match status" value="1"/>
</dbReference>
<dbReference type="Pfam" id="PF07496">
    <property type="entry name" value="zf-CW"/>
    <property type="match status" value="1"/>
</dbReference>
<dbReference type="SMART" id="SM00317">
    <property type="entry name" value="SET"/>
    <property type="match status" value="1"/>
</dbReference>
<dbReference type="PANTHER" id="PTHR46655">
    <property type="entry name" value="HISTONE-LYSINE N-METHYLTRANSFERASE ATXR3"/>
    <property type="match status" value="1"/>
</dbReference>
<sequence>MENNDEATITEDESDSKFVGSTNDASSGNQMNISAPANNYVLMGVLRRGDLVRVSAAGAQHMKSLRDRDKSLGRIVEVEDKASDGATEQLYTVEWIIQGGKTSRIRRDYLIHTTAFAEGMIDDNSGRRNNRKRRKPESYEEDAKKLDEDKKRKKIADKATGRFSQERTKSEQAMEEHETVSIARIKVKEEGAPQETKRPLTFMRSLPKRSTIEKATEPRKQSGTKEKKNVAKGKQSGAKEKQSAVKEKHTGTKEKRGPKAKQNAQEIRSNKDANESSHALDLYEKHRREFERIIDRLEKKVDKYRIFSDEDPDKGNEDDSAGGLNRVNDESHVAAHAIPKLEDSGQNAPESTRSDESGTVVQSTSLPRTESIPEPFEVKFSGIRSSIKATDGKKGNSPSDLAEFPPLNWKMIRRRVELGFYVLNREKVEEDRRFSIMENYYNTLDKKPRRYFVSDEMKPQKRQLNSRVKHPLGVHWDRFRDDVLAMCDTALDQKSDDPNDSFSMSAAANKIKEQMLQAFERTGRKQMHEMDMADGVHKFLAAIERSENKEAAMQSHREGPFPERMYERLAADTVCDGLSKVDEEIAIYERQTSLKDSFVGLAYRYDDTGQSEAWMKSVVDETALNGKSRDKVRQAALALSADDGVTRAQVVASMQSLLIGVQDKVLTEKQVLSQAEIRSVNWKRGENHEGMSDGSTKDESTESEAPPEIVEQPVWGIDCYTRRNITACLQIEFDPRTSLQFVEKWLLPAINACPVEYAQDIRNAAELLEGLPLNDENEDCSFDAPRQDQNDQQTILGAALRRKIEAASPPWLKAAAFELRQARSCLGPNFFRVHPKGHGSVLLSQQVDANRLVTFYRGELYPSWRWGEKMDAISMTQDRKNLKPALPDFYNMALERPQIDPRGYGLLFVDASRKAGYGSSLSHSCDPTCEVRVAAKNGELCLAMTTLRELEMGEELTFDYHAVTESLNEYKSAVCLCGYGKCRGSFLHFATADCYQQVLNRNAPIATRFSNLVKGSTKQVMSDDDERVLRNHGFSTAAFGAISVNRREEFSIGGKSSLMDSLDLVPVWLKTYVADTLRYIEYERRALPISLICDHLSSARQEKDPVLAVSQTSKPPGREPAFFCYSRVENTYLLSLLRKDPMCQSLSGLELKSAVKKLASNLWQKMSDEKKDIWKKRAQTEFEEKKKAWLLSEDLRKRDGAEATGKSKGQSSQQRDKGTKKRSGGPDIQDVLFSSKISFEDADAEGVSAMEQRIQQLTQSLNRVGRVLDRHREGILEASAEVKSTPGLQTLRQIIHAPIALLSDEAVVSWMWSSEMGVVQTLLRSVREAQSSRPSLIERLDQLRNEKYAFLADFRDPSIDTTASGSSSSKGIEGRLQLKNALLDMREIILDELKDMAREFRRSRSTTKGAADRGENAVALPVDHTDLSDESGDDNGPPFNNVLSENKRFEVENESGVSSDQISRKGKDNGLPPKERNGIKAAVVSGCNAIVGDSQMVLPSVVTEESIGARVDIDSELRSNNMFIVKESGKNDEEGAPRRKCEGSASSLWLLHYDQRFSLQAAADTLLLYAHTSNFFSMKAYRPLESSPVDVYAREIGNSVPLSVIDEVVDALRITYEKNDNICERSVEDKNPSMICRPDDIVASVTVRYEGDYVLSQLLQWYNGGIGQKQGLPDLLGCVMLPSIDGCWSSSIAQRRRKPEKKTLYESKVRPRLIEWFQDPFQRGSPWPEEIRQAFTGETEELSKLDNCMQPFGSPILDFLVTGDEANIHYVLNMLDAEEKVAARNSVGGLLSSVDRGRPAQAVSTWVQCESADCMKWRKIPWHVDVDLLPEKFYCKDNIWNPLANSCDAPEDEWDANDSLVDANGKVEGSPIKKRKRDNSASPLDERSFIVGARFDVCRHDKEKYEVGVVTKVDFSGKIKRIQFHFPKLSRKFDEWIDFGSERIARLHTHVPKKAKHTILQTQSDDHDPQIGQQKAIVTSVVGLEDIKVGVSFDVYREGDARASVGVVERLEIDGEQKRILFHFPRINVSEWYDFDNQRIRTHRPRKSKDSIDGFSLKKSRCPAVVDYESMEVGDVFAVYRDAIRRTSTGVVVKTEVKDDKRRVLFRFPRANPQVTEWYDFDLKRIRPYQSRANKQPSNAFNLKTARCPETVDEETIEEGDVFDVYRESVKRASMGVVERIEFTGDMRRILFHFPRANPQISEWCDFDTNKIKPYKPRASKDNGAFSIKTARCPVTVDAETIEEGDVFNVYRASMMRSSIGVVKEIDFTENRKRVLFLFPRTNPQVSEWCDFDTKKIKPYKPRSIKENGAFSLKTARCPATVDTETIEEGDVFDVFRESLMRYSIGVVKEIEFTEDRKRVLFFFPRTNPQVSEWCNFDTNKIKPYKPRNNQQPNNVFSLKTARCPTKVDVETMEEGDVYDVHREGALRWNVAVVEQIEHTEKGKRVLFHFPRINPQVSEWFNLDNLSRIRPFNRKAKTSKEVTGNVGAEGYADQTSKEQPTSNGLDLLLTAINGQASNSGTSTHPVSASLPQPDTIKQNTSMTQTSNNLKAGQSHNSTVTSRAHFSNSSNPLAPVTSQPMIGNQSQGFSGGVQNVHNTQTQDNNRLLNFGPYSNPYGFNVFNQGSYGVNYNHGGLNGNPQFPPNLPTYTGGAVFNPQAFGMNPFNYNGINPSSSTPHKGNSKKAP</sequence>
<dbReference type="Pfam" id="PF00856">
    <property type="entry name" value="SET"/>
    <property type="match status" value="1"/>
</dbReference>
<feature type="compositionally biased region" description="Basic and acidic residues" evidence="4">
    <location>
        <begin position="237"/>
        <end position="257"/>
    </location>
</feature>
<protein>
    <recommendedName>
        <fullName evidence="5">CW-type domain-containing protein</fullName>
    </recommendedName>
</protein>
<comment type="caution">
    <text evidence="6">The sequence shown here is derived from an EMBL/GenBank/DDBJ whole genome shotgun (WGS) entry which is preliminary data.</text>
</comment>
<feature type="region of interest" description="Disordered" evidence="4">
    <location>
        <begin position="683"/>
        <end position="708"/>
    </location>
</feature>
<name>A0A1Z5JSL3_FISSO</name>
<feature type="region of interest" description="Disordered" evidence="4">
    <location>
        <begin position="2536"/>
        <end position="2574"/>
    </location>
</feature>
<evidence type="ECO:0000313" key="7">
    <source>
        <dbReference type="Proteomes" id="UP000198406"/>
    </source>
</evidence>
<keyword evidence="2" id="KW-0863">Zinc-finger</keyword>
<dbReference type="InterPro" id="IPR045606">
    <property type="entry name" value="ATXR3_C"/>
</dbReference>
<dbReference type="PANTHER" id="PTHR46655:SF1">
    <property type="entry name" value="HISTONE-LYSINE N-METHYLTRANSFERASE ATXR3"/>
    <property type="match status" value="1"/>
</dbReference>
<feature type="region of interest" description="Disordered" evidence="4">
    <location>
        <begin position="121"/>
        <end position="285"/>
    </location>
</feature>
<gene>
    <name evidence="6" type="ORF">FisN_5Hh316</name>
</gene>
<feature type="compositionally biased region" description="Acidic residues" evidence="4">
    <location>
        <begin position="1"/>
        <end position="14"/>
    </location>
</feature>
<dbReference type="Pfam" id="PF19633">
    <property type="entry name" value="SDG2_C"/>
    <property type="match status" value="1"/>
</dbReference>
<dbReference type="OrthoDB" id="308383at2759"/>
<keyword evidence="7" id="KW-1185">Reference proteome</keyword>
<feature type="compositionally biased region" description="Polar residues" evidence="4">
    <location>
        <begin position="344"/>
        <end position="368"/>
    </location>
</feature>
<feature type="compositionally biased region" description="Basic and acidic residues" evidence="4">
    <location>
        <begin position="1462"/>
        <end position="1476"/>
    </location>
</feature>
<dbReference type="GO" id="GO:0008270">
    <property type="term" value="F:zinc ion binding"/>
    <property type="evidence" value="ECO:0007669"/>
    <property type="project" value="UniProtKB-KW"/>
</dbReference>
<dbReference type="SUPFAM" id="SSF82199">
    <property type="entry name" value="SET domain"/>
    <property type="match status" value="1"/>
</dbReference>